<comment type="caution">
    <text evidence="3">The sequence shown here is derived from an EMBL/GenBank/DDBJ whole genome shotgun (WGS) entry which is preliminary data.</text>
</comment>
<feature type="domain" description="Ribbon-helix-helix protein CopG" evidence="2">
    <location>
        <begin position="11"/>
        <end position="49"/>
    </location>
</feature>
<sequence>MSDRSRKLGPRVTVSVAPVDYDTLNTLAEKDDVSVSWIVRRAIHEYLRRHQQPERAVRRSTLEKRSAAPERP</sequence>
<proteinExistence type="predicted"/>
<feature type="region of interest" description="Disordered" evidence="1">
    <location>
        <begin position="51"/>
        <end position="72"/>
    </location>
</feature>
<gene>
    <name evidence="3" type="ORF">MZO42_17745</name>
</gene>
<reference evidence="3" key="1">
    <citation type="submission" date="2022-04" db="EMBL/GenBank/DDBJ databases">
        <title>Tomato heritable bacteria conferring resistance against bacterial wilt.</title>
        <authorList>
            <person name="Yin J."/>
        </authorList>
    </citation>
    <scope>NUCLEOTIDE SEQUENCE</scope>
    <source>
        <strain evidence="3">Cra20</strain>
    </source>
</reference>
<evidence type="ECO:0000259" key="2">
    <source>
        <dbReference type="Pfam" id="PF01402"/>
    </source>
</evidence>
<dbReference type="Pfam" id="PF01402">
    <property type="entry name" value="RHH_1"/>
    <property type="match status" value="1"/>
</dbReference>
<protein>
    <submittedName>
        <fullName evidence="3">Ribbon-helix-helix protein, CopG family</fullName>
    </submittedName>
</protein>
<name>A0ABU3N7W8_9SPHN</name>
<evidence type="ECO:0000313" key="3">
    <source>
        <dbReference type="EMBL" id="MDT8760548.1"/>
    </source>
</evidence>
<evidence type="ECO:0000256" key="1">
    <source>
        <dbReference type="SAM" id="MobiDB-lite"/>
    </source>
</evidence>
<dbReference type="InterPro" id="IPR002145">
    <property type="entry name" value="CopG"/>
</dbReference>
<dbReference type="EMBL" id="JALMLT010000005">
    <property type="protein sequence ID" value="MDT8760548.1"/>
    <property type="molecule type" value="Genomic_DNA"/>
</dbReference>
<organism evidence="3">
    <name type="scientific">Sphingomonas psychrotolerans</name>
    <dbReference type="NCBI Taxonomy" id="1327635"/>
    <lineage>
        <taxon>Bacteria</taxon>
        <taxon>Pseudomonadati</taxon>
        <taxon>Pseudomonadota</taxon>
        <taxon>Alphaproteobacteria</taxon>
        <taxon>Sphingomonadales</taxon>
        <taxon>Sphingomonadaceae</taxon>
        <taxon>Sphingomonas</taxon>
    </lineage>
</organism>
<accession>A0ABU3N7W8</accession>